<accession>A0A1I5MNH1</accession>
<dbReference type="Proteomes" id="UP000199306">
    <property type="component" value="Unassembled WGS sequence"/>
</dbReference>
<sequence>MSFVLPQFYAIEMIHKLFENIRFGEVITWFFRTFLPVFRFRDWVVVSRYSEVIEVLSRNQDFTISEINAARMHAVDIDFFLGMDTSPQHDREKGIMELVAKREDMGRIQQFVSKESERITDEIKTIGKIEVVETISRIVPVLLVDNYFGVRNPNQKQMLYWLRILFHQLFLNLNNDPVIEAKAKKAGNELKPFLNVLISDRRRQMEEGKECPDDLITRLLKLQPQYDWLDTDAIRRNISGLIIGAVETTSKCVVLVLEELFRRPEVLKEAIALANKNDIKALKNYCYEALRFNPHNPIVIRYASEEQRIGKNGKYKIPAQCKVLVGIYSGMFDKKVFTSPGKFKVDRKTEYLHFGYGMHECFGKHINAVQIPIIVGSILRLPNLRKASINDGKVINDGPFPESFWLEFD</sequence>
<evidence type="ECO:0000313" key="3">
    <source>
        <dbReference type="EMBL" id="SFP11063.1"/>
    </source>
</evidence>
<dbReference type="InterPro" id="IPR017972">
    <property type="entry name" value="Cyt_P450_CS"/>
</dbReference>
<dbReference type="STRING" id="1079859.SAMN04515674_101380"/>
<reference evidence="3 4" key="1">
    <citation type="submission" date="2016-10" db="EMBL/GenBank/DDBJ databases">
        <authorList>
            <person name="de Groot N.N."/>
        </authorList>
    </citation>
    <scope>NUCLEOTIDE SEQUENCE [LARGE SCALE GENOMIC DNA]</scope>
    <source>
        <strain evidence="4">E92,LMG 26720,CCM 7988</strain>
    </source>
</reference>
<dbReference type="OrthoDB" id="9801155at2"/>
<dbReference type="GO" id="GO:0004497">
    <property type="term" value="F:monooxygenase activity"/>
    <property type="evidence" value="ECO:0007669"/>
    <property type="project" value="UniProtKB-KW"/>
</dbReference>
<keyword evidence="2" id="KW-0503">Monooxygenase</keyword>
<keyword evidence="4" id="KW-1185">Reference proteome</keyword>
<dbReference type="SUPFAM" id="SSF48264">
    <property type="entry name" value="Cytochrome P450"/>
    <property type="match status" value="1"/>
</dbReference>
<dbReference type="Gene3D" id="1.10.630.10">
    <property type="entry name" value="Cytochrome P450"/>
    <property type="match status" value="1"/>
</dbReference>
<dbReference type="InterPro" id="IPR001128">
    <property type="entry name" value="Cyt_P450"/>
</dbReference>
<dbReference type="AlphaFoldDB" id="A0A1I5MNH1"/>
<dbReference type="Pfam" id="PF00067">
    <property type="entry name" value="p450"/>
    <property type="match status" value="1"/>
</dbReference>
<dbReference type="PANTHER" id="PTHR46696">
    <property type="entry name" value="P450, PUTATIVE (EUROFUNG)-RELATED"/>
    <property type="match status" value="1"/>
</dbReference>
<dbReference type="GO" id="GO:0005506">
    <property type="term" value="F:iron ion binding"/>
    <property type="evidence" value="ECO:0007669"/>
    <property type="project" value="InterPro"/>
</dbReference>
<dbReference type="GO" id="GO:0020037">
    <property type="term" value="F:heme binding"/>
    <property type="evidence" value="ECO:0007669"/>
    <property type="project" value="InterPro"/>
</dbReference>
<dbReference type="GO" id="GO:0016705">
    <property type="term" value="F:oxidoreductase activity, acting on paired donors, with incorporation or reduction of molecular oxygen"/>
    <property type="evidence" value="ECO:0007669"/>
    <property type="project" value="InterPro"/>
</dbReference>
<comment type="similarity">
    <text evidence="1 2">Belongs to the cytochrome P450 family.</text>
</comment>
<dbReference type="PROSITE" id="PS00086">
    <property type="entry name" value="CYTOCHROME_P450"/>
    <property type="match status" value="1"/>
</dbReference>
<gene>
    <name evidence="3" type="ORF">SAMN04515674_101380</name>
</gene>
<evidence type="ECO:0000256" key="1">
    <source>
        <dbReference type="ARBA" id="ARBA00010617"/>
    </source>
</evidence>
<dbReference type="PANTHER" id="PTHR46696:SF1">
    <property type="entry name" value="CYTOCHROME P450 YJIB-RELATED"/>
    <property type="match status" value="1"/>
</dbReference>
<protein>
    <submittedName>
        <fullName evidence="3">Cytochrome P450</fullName>
    </submittedName>
</protein>
<dbReference type="EMBL" id="FOXH01000001">
    <property type="protein sequence ID" value="SFP11063.1"/>
    <property type="molecule type" value="Genomic_DNA"/>
</dbReference>
<keyword evidence="2" id="KW-0560">Oxidoreductase</keyword>
<proteinExistence type="inferred from homology"/>
<evidence type="ECO:0000256" key="2">
    <source>
        <dbReference type="RuleBase" id="RU000461"/>
    </source>
</evidence>
<keyword evidence="2" id="KW-0349">Heme</keyword>
<dbReference type="InterPro" id="IPR036396">
    <property type="entry name" value="Cyt_P450_sf"/>
</dbReference>
<name>A0A1I5MNH1_9BACT</name>
<evidence type="ECO:0000313" key="4">
    <source>
        <dbReference type="Proteomes" id="UP000199306"/>
    </source>
</evidence>
<organism evidence="3 4">
    <name type="scientific">Pseudarcicella hirudinis</name>
    <dbReference type="NCBI Taxonomy" id="1079859"/>
    <lineage>
        <taxon>Bacteria</taxon>
        <taxon>Pseudomonadati</taxon>
        <taxon>Bacteroidota</taxon>
        <taxon>Cytophagia</taxon>
        <taxon>Cytophagales</taxon>
        <taxon>Flectobacillaceae</taxon>
        <taxon>Pseudarcicella</taxon>
    </lineage>
</organism>
<keyword evidence="2" id="KW-0479">Metal-binding</keyword>
<keyword evidence="2" id="KW-0408">Iron</keyword>